<dbReference type="Proteomes" id="UP001286313">
    <property type="component" value="Unassembled WGS sequence"/>
</dbReference>
<feature type="compositionally biased region" description="Polar residues" evidence="1">
    <location>
        <begin position="123"/>
        <end position="137"/>
    </location>
</feature>
<sequence length="801" mass="90229">MSSTESVDSLKVNGVCINDKEEVRKAIKEFWENIGGVGEVTDVRGENVTLEWKDAEELNVRISREEVERCVKRQKNCKAPGPDDIPYEMYKNGDDVIVMSETAEELQRILDVVGAADTKANPGINTRGSCNSKSKSASLKDNDRVARTRRAEEAEQRRDDDRRRAEKAEIRRQEFATFMATLTTRPPSSPPNGTQQPTQHNKRVIKPPTPLQADATFQQFRDCRRRWQDYSVMTDLSTISLTKQYIQLRTCLGQEILHILQYRLQLPQDDSTPMEEVLNILDKYFKAQTNEALRRRDLFSCRQEAGETFNDFYLRVKKLAEAVDICKGGDKGCEETQLKQIILMGVSDQDLVQDLITITPMQSLDTVVQRCYAHEAARHTATAITSTEKSTGSRYKKEKKEKRQQQCKSPTPSTAHKACTNCGTHHAKDSCPAAHQMCTSCGRQGHRPRTVRCPATGATCDACGKMHHFKKHCRSTKPVGEAVKLQYNAKVAAPSTQTQQRSGAPRISSLNRDPTETTPPVIINVEHNKGIGVHNMLPDTGADTSIIGLDHLHSIGLKQDDLKPPPQEPTYAADGAPMQPAIGSVQVHLQLKGNRIAEWIDVHPSIPLPLLSYRACRELSIIPERFHHPIAQVTHARVRQGDQCIPSDTAFDNEDMPTGISTPCQDQQPPFTTRTTLAQAREYFLRTYKDVLRDRATQSRYNSRALQLPILPVDQRVRIQDPVNKRWYRSGTVVAQPRPRQYDIRLPNSRVIKRNRIFLHPIPATEGEATAPAADTTTTLQDPPVPRRSPRLQQRRTSTTS</sequence>
<feature type="region of interest" description="Disordered" evidence="1">
    <location>
        <begin position="181"/>
        <end position="206"/>
    </location>
</feature>
<dbReference type="AlphaFoldDB" id="A0AAE1G7B9"/>
<evidence type="ECO:0000313" key="2">
    <source>
        <dbReference type="EMBL" id="KAK3886610.1"/>
    </source>
</evidence>
<dbReference type="PANTHER" id="PTHR33198">
    <property type="entry name" value="ANK_REP_REGION DOMAIN-CONTAINING PROTEIN-RELATED"/>
    <property type="match status" value="1"/>
</dbReference>
<feature type="compositionally biased region" description="Low complexity" evidence="1">
    <location>
        <begin position="763"/>
        <end position="779"/>
    </location>
</feature>
<feature type="region of interest" description="Disordered" evidence="1">
    <location>
        <begin position="382"/>
        <end position="412"/>
    </location>
</feature>
<feature type="compositionally biased region" description="Polar residues" evidence="1">
    <location>
        <begin position="494"/>
        <end position="518"/>
    </location>
</feature>
<feature type="compositionally biased region" description="Polar residues" evidence="1">
    <location>
        <begin position="382"/>
        <end position="393"/>
    </location>
</feature>
<gene>
    <name evidence="2" type="ORF">Pcinc_009257</name>
</gene>
<evidence type="ECO:0000313" key="3">
    <source>
        <dbReference type="Proteomes" id="UP001286313"/>
    </source>
</evidence>
<protein>
    <recommendedName>
        <fullName evidence="4">CCHC-type domain-containing protein</fullName>
    </recommendedName>
</protein>
<organism evidence="2 3">
    <name type="scientific">Petrolisthes cinctipes</name>
    <name type="common">Flat porcelain crab</name>
    <dbReference type="NCBI Taxonomy" id="88211"/>
    <lineage>
        <taxon>Eukaryota</taxon>
        <taxon>Metazoa</taxon>
        <taxon>Ecdysozoa</taxon>
        <taxon>Arthropoda</taxon>
        <taxon>Crustacea</taxon>
        <taxon>Multicrustacea</taxon>
        <taxon>Malacostraca</taxon>
        <taxon>Eumalacostraca</taxon>
        <taxon>Eucarida</taxon>
        <taxon>Decapoda</taxon>
        <taxon>Pleocyemata</taxon>
        <taxon>Anomura</taxon>
        <taxon>Galatheoidea</taxon>
        <taxon>Porcellanidae</taxon>
        <taxon>Petrolisthes</taxon>
    </lineage>
</organism>
<evidence type="ECO:0000256" key="1">
    <source>
        <dbReference type="SAM" id="MobiDB-lite"/>
    </source>
</evidence>
<reference evidence="2" key="1">
    <citation type="submission" date="2023-10" db="EMBL/GenBank/DDBJ databases">
        <title>Genome assemblies of two species of porcelain crab, Petrolisthes cinctipes and Petrolisthes manimaculis (Anomura: Porcellanidae).</title>
        <authorList>
            <person name="Angst P."/>
        </authorList>
    </citation>
    <scope>NUCLEOTIDE SEQUENCE</scope>
    <source>
        <strain evidence="2">PB745_01</strain>
        <tissue evidence="2">Gill</tissue>
    </source>
</reference>
<feature type="region of interest" description="Disordered" evidence="1">
    <location>
        <begin position="118"/>
        <end position="167"/>
    </location>
</feature>
<proteinExistence type="predicted"/>
<feature type="region of interest" description="Disordered" evidence="1">
    <location>
        <begin position="492"/>
        <end position="520"/>
    </location>
</feature>
<feature type="compositionally biased region" description="Basic and acidic residues" evidence="1">
    <location>
        <begin position="138"/>
        <end position="167"/>
    </location>
</feature>
<comment type="caution">
    <text evidence="2">The sequence shown here is derived from an EMBL/GenBank/DDBJ whole genome shotgun (WGS) entry which is preliminary data.</text>
</comment>
<accession>A0AAE1G7B9</accession>
<name>A0AAE1G7B9_PETCI</name>
<dbReference type="PANTHER" id="PTHR33198:SF19">
    <property type="entry name" value="CCHC-TYPE DOMAIN-CONTAINING PROTEIN"/>
    <property type="match status" value="1"/>
</dbReference>
<feature type="region of interest" description="Disordered" evidence="1">
    <location>
        <begin position="763"/>
        <end position="801"/>
    </location>
</feature>
<evidence type="ECO:0008006" key="4">
    <source>
        <dbReference type="Google" id="ProtNLM"/>
    </source>
</evidence>
<keyword evidence="3" id="KW-1185">Reference proteome</keyword>
<dbReference type="EMBL" id="JAWQEG010000685">
    <property type="protein sequence ID" value="KAK3886610.1"/>
    <property type="molecule type" value="Genomic_DNA"/>
</dbReference>
<feature type="compositionally biased region" description="Polar residues" evidence="1">
    <location>
        <begin position="181"/>
        <end position="199"/>
    </location>
</feature>